<dbReference type="Proteomes" id="UP000319298">
    <property type="component" value="Chromosome"/>
</dbReference>
<dbReference type="EMBL" id="CP041090">
    <property type="protein sequence ID" value="QDF37433.1"/>
    <property type="molecule type" value="Genomic_DNA"/>
</dbReference>
<gene>
    <name evidence="1" type="ORF">FJN17_07520</name>
</gene>
<reference evidence="2" key="1">
    <citation type="submission" date="2019-06" db="EMBL/GenBank/DDBJ databases">
        <title>Whole-Genome Sequence of Bradyrhizobium sp. 3 Strain 65S1MB.</title>
        <authorList>
            <person name="Bromfield E.S.P."/>
            <person name="Cloutier S."/>
            <person name="Nguyen H.D.T."/>
        </authorList>
    </citation>
    <scope>NUCLEOTIDE SEQUENCE [LARGE SCALE GENOMIC DNA]</scope>
    <source>
        <strain evidence="2">65S1MB</strain>
    </source>
</reference>
<dbReference type="GO" id="GO:0005524">
    <property type="term" value="F:ATP binding"/>
    <property type="evidence" value="ECO:0007669"/>
    <property type="project" value="UniProtKB-KW"/>
</dbReference>
<dbReference type="InterPro" id="IPR036890">
    <property type="entry name" value="HATPase_C_sf"/>
</dbReference>
<keyword evidence="1" id="KW-0547">Nucleotide-binding</keyword>
<accession>A0ABX5W2I8</accession>
<proteinExistence type="predicted"/>
<name>A0ABX5W2I8_9BRAD</name>
<keyword evidence="1" id="KW-0067">ATP-binding</keyword>
<dbReference type="Pfam" id="PF13589">
    <property type="entry name" value="HATPase_c_3"/>
    <property type="match status" value="1"/>
</dbReference>
<dbReference type="SUPFAM" id="SSF55874">
    <property type="entry name" value="ATPase domain of HSP90 chaperone/DNA topoisomerase II/histidine kinase"/>
    <property type="match status" value="1"/>
</dbReference>
<dbReference type="Gene3D" id="3.30.565.10">
    <property type="entry name" value="Histidine kinase-like ATPase, C-terminal domain"/>
    <property type="match status" value="1"/>
</dbReference>
<protein>
    <submittedName>
        <fullName evidence="1">ATP-binding protein</fullName>
    </submittedName>
</protein>
<evidence type="ECO:0000313" key="1">
    <source>
        <dbReference type="EMBL" id="QDF37433.1"/>
    </source>
</evidence>
<reference evidence="1 2" key="2">
    <citation type="journal article" date="2020" name="Int. J. Syst. Evol. Microbiol.">
        <title>Description and complete genome sequences of Bradyrhizobium symbiodeficiens sp. nov., a non-symbiotic bacterium associated with legumes native to Canada.</title>
        <authorList>
            <person name="Bromfield E.S.P."/>
            <person name="Cloutier S."/>
            <person name="Nguyen H.D.T."/>
        </authorList>
    </citation>
    <scope>NUCLEOTIDE SEQUENCE [LARGE SCALE GENOMIC DNA]</scope>
    <source>
        <strain evidence="1 2">65S1MB</strain>
    </source>
</reference>
<keyword evidence="2" id="KW-1185">Reference proteome</keyword>
<organism evidence="1 2">
    <name type="scientific">Bradyrhizobium symbiodeficiens</name>
    <dbReference type="NCBI Taxonomy" id="1404367"/>
    <lineage>
        <taxon>Bacteria</taxon>
        <taxon>Pseudomonadati</taxon>
        <taxon>Pseudomonadota</taxon>
        <taxon>Alphaproteobacteria</taxon>
        <taxon>Hyphomicrobiales</taxon>
        <taxon>Nitrobacteraceae</taxon>
        <taxon>Bradyrhizobium</taxon>
    </lineage>
</organism>
<evidence type="ECO:0000313" key="2">
    <source>
        <dbReference type="Proteomes" id="UP000319298"/>
    </source>
</evidence>
<sequence length="483" mass="54018">MIEALRGLGYSPAAAIADVIDNSIAAGASEVDVQFEWSGRQSSIAIVDNGSGMDAAALDMAMRLGERSPLDHRSESDLGRFGLGLKTASFSQARRLTVASRRQGPVSCLRWDLDVLRDDPKGEWTLLEGAAPGSATLLASLDKMKSGTLVLWENLDRIVSAGVTDRHFLALVDRVEKHLSMVFHRFLEGRRLTVRINGSPIRPWDPFLSARSDTWRSGSDRFAVNGHEIVVEGFVLPHKDRLPPKVYEDAAGPDGWTSQQGFYVYRHERLLVAGHWLGLGQGRSWTKEEPFKLARIRLDIPNSADEDWKIDIRKSTARPPQEARQRLSLFAEDVRQRARRVFAFRGKSERGSRSGPISPAWRATRSADGLRYRVERDHPAVASVIEQAGALRDDVIAMLRVIEETVPVQQIWLDTAEAKEAPRIGFDGMPPEEVQSIAQTLFNNLVIRKGMSEEAARRQLAVTEPFDNWISFIETLKRTKEIP</sequence>
<dbReference type="RefSeq" id="WP_140478813.1">
    <property type="nucleotide sequence ID" value="NZ_CP041090.2"/>
</dbReference>